<dbReference type="InterPro" id="IPR012617">
    <property type="entry name" value="AATF_C"/>
</dbReference>
<gene>
    <name evidence="6" type="ORF">R9X50_00140900</name>
</gene>
<dbReference type="Pfam" id="PF08164">
    <property type="entry name" value="TRAUB"/>
    <property type="match status" value="1"/>
</dbReference>
<feature type="domain" description="AATF leucine zipper-containing" evidence="5">
    <location>
        <begin position="184"/>
        <end position="306"/>
    </location>
</feature>
<comment type="similarity">
    <text evidence="1">Belongs to the AATF family.</text>
</comment>
<feature type="compositionally biased region" description="Acidic residues" evidence="3">
    <location>
        <begin position="37"/>
        <end position="47"/>
    </location>
</feature>
<protein>
    <recommendedName>
        <fullName evidence="2">Protein BFR2</fullName>
    </recommendedName>
</protein>
<proteinExistence type="inferred from homology"/>
<dbReference type="InterPro" id="IPR025160">
    <property type="entry name" value="AATF"/>
</dbReference>
<evidence type="ECO:0000256" key="3">
    <source>
        <dbReference type="SAM" id="MobiDB-lite"/>
    </source>
</evidence>
<dbReference type="PANTHER" id="PTHR15565:SF0">
    <property type="entry name" value="PROTEIN AATF"/>
    <property type="match status" value="1"/>
</dbReference>
<evidence type="ECO:0000313" key="6">
    <source>
        <dbReference type="EMBL" id="WPG98616.1"/>
    </source>
</evidence>
<feature type="domain" description="Apoptosis-antagonizing transcription factor C-terminal" evidence="4">
    <location>
        <begin position="373"/>
        <end position="453"/>
    </location>
</feature>
<evidence type="ECO:0000256" key="1">
    <source>
        <dbReference type="ARBA" id="ARBA00008966"/>
    </source>
</evidence>
<name>A0AAQ3LZ03_9PEZI</name>
<feature type="region of interest" description="Disordered" evidence="3">
    <location>
        <begin position="460"/>
        <end position="486"/>
    </location>
</feature>
<feature type="compositionally biased region" description="Acidic residues" evidence="3">
    <location>
        <begin position="102"/>
        <end position="147"/>
    </location>
</feature>
<evidence type="ECO:0000259" key="5">
    <source>
        <dbReference type="Pfam" id="PF13339"/>
    </source>
</evidence>
<evidence type="ECO:0000259" key="4">
    <source>
        <dbReference type="Pfam" id="PF08164"/>
    </source>
</evidence>
<dbReference type="GO" id="GO:0000462">
    <property type="term" value="P:maturation of SSU-rRNA from tricistronic rRNA transcript (SSU-rRNA, 5.8S rRNA, LSU-rRNA)"/>
    <property type="evidence" value="ECO:0007669"/>
    <property type="project" value="TreeGrafter"/>
</dbReference>
<feature type="compositionally biased region" description="Basic and acidic residues" evidence="3">
    <location>
        <begin position="148"/>
        <end position="173"/>
    </location>
</feature>
<dbReference type="Proteomes" id="UP001303373">
    <property type="component" value="Chromosome 2"/>
</dbReference>
<dbReference type="InterPro" id="IPR039223">
    <property type="entry name" value="AATF/Bfr2"/>
</dbReference>
<evidence type="ECO:0000313" key="7">
    <source>
        <dbReference type="Proteomes" id="UP001303373"/>
    </source>
</evidence>
<dbReference type="PANTHER" id="PTHR15565">
    <property type="entry name" value="AATF PROTEIN APOPTOSIS ANTAGONIZING TRANSCRIPTION FACTOR"/>
    <property type="match status" value="1"/>
</dbReference>
<dbReference type="Pfam" id="PF13339">
    <property type="entry name" value="AATF-Che1"/>
    <property type="match status" value="1"/>
</dbReference>
<feature type="compositionally biased region" description="Acidic residues" evidence="3">
    <location>
        <begin position="464"/>
        <end position="476"/>
    </location>
</feature>
<dbReference type="AlphaFoldDB" id="A0AAQ3LZ03"/>
<dbReference type="EMBL" id="CP138581">
    <property type="protein sequence ID" value="WPG98616.1"/>
    <property type="molecule type" value="Genomic_DNA"/>
</dbReference>
<sequence length="486" mass="54834">MAPNRGTNRAREFEDLIDEAAKEFDPEADDVAHDDSDGSEDYNDDANADAAREHYAEVGTSKLRKPKAAPLGPQYRGARIERDDLNGDEDEENDPFSKGFDEESSDEEEGISEDEEEDDSEGEDLDGSDEDMDDGFSETDLSDDEEDHELRAQLEEETQAEAKKAMVQEEKEAASSISLASKVDAEKGRAVKKQRMAFDALLNTRMKLQKALVGVNTIVDIPEEKLEEQRQDGRQAIEAAEAAAFALWSSLNQFRDDLLAVKTGEKRKAPAFTEDTPIEELWSHMQRQEKRSIPDRTATLQKWYEKAPGQATSTDRNKINNTARATIIDSINEQLSNPDRLVKRAQTARSCAPVQVSKKRSEDPKIYDDADFYGLLLKDLLEQKSQDSVAASNIDISFQMRREAKTKKNVDTKASKGRKLRYTVHEKLQNFMPPEDRSSWGERQTDELFGSLFGQKLGLGEEQEKADEEMDDEVDPQEASLMLFRN</sequence>
<evidence type="ECO:0000256" key="2">
    <source>
        <dbReference type="ARBA" id="ARBA00013850"/>
    </source>
</evidence>
<feature type="region of interest" description="Disordered" evidence="3">
    <location>
        <begin position="1"/>
        <end position="177"/>
    </location>
</feature>
<accession>A0AAQ3LZ03</accession>
<dbReference type="GO" id="GO:0005730">
    <property type="term" value="C:nucleolus"/>
    <property type="evidence" value="ECO:0007669"/>
    <property type="project" value="TreeGrafter"/>
</dbReference>
<organism evidence="6 7">
    <name type="scientific">Acrodontium crateriforme</name>
    <dbReference type="NCBI Taxonomy" id="150365"/>
    <lineage>
        <taxon>Eukaryota</taxon>
        <taxon>Fungi</taxon>
        <taxon>Dikarya</taxon>
        <taxon>Ascomycota</taxon>
        <taxon>Pezizomycotina</taxon>
        <taxon>Dothideomycetes</taxon>
        <taxon>Dothideomycetidae</taxon>
        <taxon>Mycosphaerellales</taxon>
        <taxon>Teratosphaeriaceae</taxon>
        <taxon>Acrodontium</taxon>
    </lineage>
</organism>
<reference evidence="6 7" key="1">
    <citation type="submission" date="2023-11" db="EMBL/GenBank/DDBJ databases">
        <title>An acidophilic fungus is an integral part of prey digestion in a carnivorous sundew plant.</title>
        <authorList>
            <person name="Tsai I.J."/>
        </authorList>
    </citation>
    <scope>NUCLEOTIDE SEQUENCE [LARGE SCALE GENOMIC DNA]</scope>
    <source>
        <strain evidence="6">169a</strain>
    </source>
</reference>
<feature type="compositionally biased region" description="Basic and acidic residues" evidence="3">
    <location>
        <begin position="9"/>
        <end position="36"/>
    </location>
</feature>
<keyword evidence="7" id="KW-1185">Reference proteome</keyword>